<dbReference type="SUPFAM" id="SSF75420">
    <property type="entry name" value="YhbC-like, N-terminal domain"/>
    <property type="match status" value="1"/>
</dbReference>
<dbReference type="InterPro" id="IPR035956">
    <property type="entry name" value="RimP_N_sf"/>
</dbReference>
<gene>
    <name evidence="3 5" type="primary">rimP</name>
    <name evidence="5" type="ORF">IAC07_01985</name>
</gene>
<evidence type="ECO:0000256" key="2">
    <source>
        <dbReference type="ARBA" id="ARBA00022517"/>
    </source>
</evidence>
<dbReference type="EMBL" id="JADIMJ010000032">
    <property type="protein sequence ID" value="MBO8453477.1"/>
    <property type="molecule type" value="Genomic_DNA"/>
</dbReference>
<comment type="subcellular location">
    <subcellularLocation>
        <location evidence="3">Cytoplasm</location>
    </subcellularLocation>
</comment>
<dbReference type="Gene3D" id="3.30.300.70">
    <property type="entry name" value="RimP-like superfamily, N-terminal"/>
    <property type="match status" value="1"/>
</dbReference>
<reference evidence="5" key="2">
    <citation type="journal article" date="2021" name="PeerJ">
        <title>Extensive microbial diversity within the chicken gut microbiome revealed by metagenomics and culture.</title>
        <authorList>
            <person name="Gilroy R."/>
            <person name="Ravi A."/>
            <person name="Getino M."/>
            <person name="Pursley I."/>
            <person name="Horton D.L."/>
            <person name="Alikhan N.F."/>
            <person name="Baker D."/>
            <person name="Gharbi K."/>
            <person name="Hall N."/>
            <person name="Watson M."/>
            <person name="Adriaenssens E.M."/>
            <person name="Foster-Nyarko E."/>
            <person name="Jarju S."/>
            <person name="Secka A."/>
            <person name="Antonio M."/>
            <person name="Oren A."/>
            <person name="Chaudhuri R.R."/>
            <person name="La Ragione R."/>
            <person name="Hildebrand F."/>
            <person name="Pallen M.J."/>
        </authorList>
    </citation>
    <scope>NUCLEOTIDE SEQUENCE</scope>
    <source>
        <strain evidence="5">F1-3629</strain>
    </source>
</reference>
<dbReference type="AlphaFoldDB" id="A0A940DLU9"/>
<organism evidence="5 6">
    <name type="scientific">Candidatus Cryptobacteroides gallistercoris</name>
    <dbReference type="NCBI Taxonomy" id="2840765"/>
    <lineage>
        <taxon>Bacteria</taxon>
        <taxon>Pseudomonadati</taxon>
        <taxon>Bacteroidota</taxon>
        <taxon>Bacteroidia</taxon>
        <taxon>Bacteroidales</taxon>
        <taxon>Candidatus Cryptobacteroides</taxon>
    </lineage>
</organism>
<comment type="function">
    <text evidence="3">Required for maturation of 30S ribosomal subunits.</text>
</comment>
<comment type="caution">
    <text evidence="5">The sequence shown here is derived from an EMBL/GenBank/DDBJ whole genome shotgun (WGS) entry which is preliminary data.</text>
</comment>
<keyword evidence="1 3" id="KW-0963">Cytoplasm</keyword>
<dbReference type="NCBIfam" id="NF002531">
    <property type="entry name" value="PRK02001.1"/>
    <property type="match status" value="1"/>
</dbReference>
<keyword evidence="2 3" id="KW-0690">Ribosome biogenesis</keyword>
<evidence type="ECO:0000313" key="5">
    <source>
        <dbReference type="EMBL" id="MBO8453477.1"/>
    </source>
</evidence>
<dbReference type="Proteomes" id="UP000771749">
    <property type="component" value="Unassembled WGS sequence"/>
</dbReference>
<dbReference type="GO" id="GO:0000028">
    <property type="term" value="P:ribosomal small subunit assembly"/>
    <property type="evidence" value="ECO:0007669"/>
    <property type="project" value="TreeGrafter"/>
</dbReference>
<dbReference type="HAMAP" id="MF_01077">
    <property type="entry name" value="RimP"/>
    <property type="match status" value="1"/>
</dbReference>
<accession>A0A940DLU9</accession>
<dbReference type="PANTHER" id="PTHR33867">
    <property type="entry name" value="RIBOSOME MATURATION FACTOR RIMP"/>
    <property type="match status" value="1"/>
</dbReference>
<dbReference type="GO" id="GO:0005829">
    <property type="term" value="C:cytosol"/>
    <property type="evidence" value="ECO:0007669"/>
    <property type="project" value="TreeGrafter"/>
</dbReference>
<dbReference type="GO" id="GO:0006412">
    <property type="term" value="P:translation"/>
    <property type="evidence" value="ECO:0007669"/>
    <property type="project" value="TreeGrafter"/>
</dbReference>
<dbReference type="Pfam" id="PF02576">
    <property type="entry name" value="RimP_N"/>
    <property type="match status" value="1"/>
</dbReference>
<sequence length="155" mass="17171">MNITEIRDALEGEIVARGYFFVEINVSPDNDVELTVESENGTMTLDDCVAVNGIFESKFDRDKEDYSLTVTSAGLDRPFKVLKQFLKAVGTRVEVSLKGGKKFVAELTGADSEGINVRYAAREAVEGKKKKETVVHEERIAMEMVNSVKPSISFD</sequence>
<proteinExistence type="inferred from homology"/>
<feature type="domain" description="Ribosome maturation factor RimP N-terminal" evidence="4">
    <location>
        <begin position="14"/>
        <end position="76"/>
    </location>
</feature>
<comment type="similarity">
    <text evidence="3">Belongs to the RimP family.</text>
</comment>
<evidence type="ECO:0000259" key="4">
    <source>
        <dbReference type="Pfam" id="PF02576"/>
    </source>
</evidence>
<evidence type="ECO:0000256" key="1">
    <source>
        <dbReference type="ARBA" id="ARBA00022490"/>
    </source>
</evidence>
<protein>
    <recommendedName>
        <fullName evidence="3">Ribosome maturation factor RimP</fullName>
    </recommendedName>
</protein>
<dbReference type="InterPro" id="IPR003728">
    <property type="entry name" value="Ribosome_maturation_RimP"/>
</dbReference>
<dbReference type="PANTHER" id="PTHR33867:SF1">
    <property type="entry name" value="RIBOSOME MATURATION FACTOR RIMP"/>
    <property type="match status" value="1"/>
</dbReference>
<dbReference type="InterPro" id="IPR028989">
    <property type="entry name" value="RimP_N"/>
</dbReference>
<evidence type="ECO:0000256" key="3">
    <source>
        <dbReference type="HAMAP-Rule" id="MF_01077"/>
    </source>
</evidence>
<name>A0A940DLU9_9BACT</name>
<evidence type="ECO:0000313" key="6">
    <source>
        <dbReference type="Proteomes" id="UP000771749"/>
    </source>
</evidence>
<reference evidence="5" key="1">
    <citation type="submission" date="2020-10" db="EMBL/GenBank/DDBJ databases">
        <authorList>
            <person name="Gilroy R."/>
        </authorList>
    </citation>
    <scope>NUCLEOTIDE SEQUENCE</scope>
    <source>
        <strain evidence="5">F1-3629</strain>
    </source>
</reference>